<evidence type="ECO:0000256" key="1">
    <source>
        <dbReference type="ARBA" id="ARBA00004191"/>
    </source>
</evidence>
<dbReference type="InterPro" id="IPR036291">
    <property type="entry name" value="NAD(P)-bd_dom_sf"/>
</dbReference>
<dbReference type="PRINTS" id="PR01397">
    <property type="entry name" value="DHBDHDRGNASE"/>
</dbReference>
<dbReference type="InterPro" id="IPR050259">
    <property type="entry name" value="SDR"/>
</dbReference>
<comment type="caution">
    <text evidence="6">The sequence shown here is derived from an EMBL/GenBank/DDBJ whole genome shotgun (WGS) entry which is preliminary data.</text>
</comment>
<protein>
    <recommendedName>
        <fullName evidence="4">3-oxoacyl-[acyl-carrier-protein] reductase MabA</fullName>
    </recommendedName>
</protein>
<proteinExistence type="inferred from homology"/>
<comment type="subcellular location">
    <subcellularLocation>
        <location evidence="1">Secreted</location>
        <location evidence="1">Cell wall</location>
    </subcellularLocation>
</comment>
<dbReference type="Proteomes" id="UP000315353">
    <property type="component" value="Unassembled WGS sequence"/>
</dbReference>
<dbReference type="EMBL" id="BJNB01000029">
    <property type="protein sequence ID" value="GEB98291.1"/>
    <property type="molecule type" value="Genomic_DNA"/>
</dbReference>
<reference evidence="6 7" key="1">
    <citation type="submission" date="2019-06" db="EMBL/GenBank/DDBJ databases">
        <title>Whole genome shotgun sequence of Corynebacterium flavescens NBRC 14136.</title>
        <authorList>
            <person name="Hosoyama A."/>
            <person name="Uohara A."/>
            <person name="Ohji S."/>
            <person name="Ichikawa N."/>
        </authorList>
    </citation>
    <scope>NUCLEOTIDE SEQUENCE [LARGE SCALE GENOMIC DNA]</scope>
    <source>
        <strain evidence="6 7">NBRC 14136</strain>
    </source>
</reference>
<dbReference type="AlphaFoldDB" id="A0AB73B8K3"/>
<dbReference type="Gene3D" id="3.40.50.720">
    <property type="entry name" value="NAD(P)-binding Rossmann-like Domain"/>
    <property type="match status" value="1"/>
</dbReference>
<evidence type="ECO:0000256" key="3">
    <source>
        <dbReference type="ARBA" id="ARBA00022512"/>
    </source>
</evidence>
<dbReference type="Pfam" id="PF13561">
    <property type="entry name" value="adh_short_C2"/>
    <property type="match status" value="1"/>
</dbReference>
<evidence type="ECO:0000313" key="7">
    <source>
        <dbReference type="Proteomes" id="UP000315353"/>
    </source>
</evidence>
<evidence type="ECO:0000256" key="5">
    <source>
        <dbReference type="ARBA" id="ARBA00047400"/>
    </source>
</evidence>
<dbReference type="PANTHER" id="PTHR42879:SF2">
    <property type="entry name" value="3-OXOACYL-[ACYL-CARRIER-PROTEIN] REDUCTASE FABG"/>
    <property type="match status" value="1"/>
</dbReference>
<dbReference type="GO" id="GO:0008667">
    <property type="term" value="F:2,3-dihydro-2,3-dihydroxybenzoate dehydrogenase activity"/>
    <property type="evidence" value="ECO:0007669"/>
    <property type="project" value="InterPro"/>
</dbReference>
<comment type="catalytic activity">
    <reaction evidence="5">
        <text>a (3R)-hydroxyacyl-[ACP] + NADP(+) = a 3-oxoacyl-[ACP] + NADPH + H(+)</text>
        <dbReference type="Rhea" id="RHEA:17397"/>
        <dbReference type="Rhea" id="RHEA-COMP:9916"/>
        <dbReference type="Rhea" id="RHEA-COMP:9945"/>
        <dbReference type="ChEBI" id="CHEBI:15378"/>
        <dbReference type="ChEBI" id="CHEBI:57783"/>
        <dbReference type="ChEBI" id="CHEBI:58349"/>
        <dbReference type="ChEBI" id="CHEBI:78776"/>
        <dbReference type="ChEBI" id="CHEBI:78827"/>
        <dbReference type="EC" id="1.1.1.100"/>
    </reaction>
    <physiologicalReaction direction="right-to-left" evidence="5">
        <dbReference type="Rhea" id="RHEA:17399"/>
    </physiologicalReaction>
</comment>
<dbReference type="GO" id="GO:0019290">
    <property type="term" value="P:siderophore biosynthetic process"/>
    <property type="evidence" value="ECO:0007669"/>
    <property type="project" value="InterPro"/>
</dbReference>
<dbReference type="SUPFAM" id="SSF51735">
    <property type="entry name" value="NAD(P)-binding Rossmann-fold domains"/>
    <property type="match status" value="1"/>
</dbReference>
<evidence type="ECO:0000256" key="4">
    <source>
        <dbReference type="ARBA" id="ARBA00040781"/>
    </source>
</evidence>
<name>A0AB73B8K3_CORFL</name>
<evidence type="ECO:0000313" key="6">
    <source>
        <dbReference type="EMBL" id="GEB98291.1"/>
    </source>
</evidence>
<dbReference type="GO" id="GO:0004316">
    <property type="term" value="F:3-oxoacyl-[acyl-carrier-protein] reductase (NADPH) activity"/>
    <property type="evidence" value="ECO:0007669"/>
    <property type="project" value="UniProtKB-EC"/>
</dbReference>
<gene>
    <name evidence="6" type="ORF">CFL01nite_17860</name>
</gene>
<sequence length="98" mass="10640">MRGLTQTTARDLAEFGITVNAYAPGIVRTPLMKKLAEDLAETAGKPVEWGWEQFTKDITLNRLSEAEDVAKIIGLLAGEDSDYITGQTIVADGGMVFH</sequence>
<accession>A0AB73B8K3</accession>
<evidence type="ECO:0000256" key="2">
    <source>
        <dbReference type="ARBA" id="ARBA00006484"/>
    </source>
</evidence>
<dbReference type="PANTHER" id="PTHR42879">
    <property type="entry name" value="3-OXOACYL-(ACYL-CARRIER-PROTEIN) REDUCTASE"/>
    <property type="match status" value="1"/>
</dbReference>
<organism evidence="6 7">
    <name type="scientific">Corynebacterium flavescens</name>
    <dbReference type="NCBI Taxonomy" id="28028"/>
    <lineage>
        <taxon>Bacteria</taxon>
        <taxon>Bacillati</taxon>
        <taxon>Actinomycetota</taxon>
        <taxon>Actinomycetes</taxon>
        <taxon>Mycobacteriales</taxon>
        <taxon>Corynebacteriaceae</taxon>
        <taxon>Corynebacterium</taxon>
    </lineage>
</organism>
<comment type="similarity">
    <text evidence="2">Belongs to the short-chain dehydrogenases/reductases (SDR) family.</text>
</comment>
<dbReference type="InterPro" id="IPR003560">
    <property type="entry name" value="DHB_DH"/>
</dbReference>
<keyword evidence="3" id="KW-0964">Secreted</keyword>
<dbReference type="InterPro" id="IPR002347">
    <property type="entry name" value="SDR_fam"/>
</dbReference>
<keyword evidence="3" id="KW-0134">Cell wall</keyword>